<name>A0A1I0BF34_9BACI</name>
<dbReference type="AlphaFoldDB" id="A0A1I0BF34"/>
<dbReference type="RefSeq" id="WP_093132398.1">
    <property type="nucleotide sequence ID" value="NZ_FOHJ01000002.1"/>
</dbReference>
<accession>A0A1I0BF34</accession>
<keyword evidence="6 8" id="KW-0368">Histidine biosynthesis</keyword>
<feature type="domain" description="Polymerase/histidinol phosphatase N-terminal" evidence="9">
    <location>
        <begin position="2"/>
        <end position="84"/>
    </location>
</feature>
<dbReference type="InterPro" id="IPR010140">
    <property type="entry name" value="Histidinol_P_phosphatase_HisJ"/>
</dbReference>
<dbReference type="NCBIfam" id="TIGR01856">
    <property type="entry name" value="hisJ_fam"/>
    <property type="match status" value="1"/>
</dbReference>
<protein>
    <recommendedName>
        <fullName evidence="3 8">Histidinol-phosphatase</fullName>
        <shortName evidence="8">HolPase</shortName>
        <ecNumber evidence="3 8">3.1.3.15</ecNumber>
    </recommendedName>
</protein>
<dbReference type="SUPFAM" id="SSF89550">
    <property type="entry name" value="PHP domain-like"/>
    <property type="match status" value="1"/>
</dbReference>
<dbReference type="Gene3D" id="3.20.20.140">
    <property type="entry name" value="Metal-dependent hydrolases"/>
    <property type="match status" value="1"/>
</dbReference>
<evidence type="ECO:0000256" key="2">
    <source>
        <dbReference type="ARBA" id="ARBA00009152"/>
    </source>
</evidence>
<comment type="similarity">
    <text evidence="2 8">Belongs to the PHP hydrolase family. HisK subfamily.</text>
</comment>
<dbReference type="InterPro" id="IPR004013">
    <property type="entry name" value="PHP_dom"/>
</dbReference>
<reference evidence="11" key="1">
    <citation type="submission" date="2016-10" db="EMBL/GenBank/DDBJ databases">
        <authorList>
            <person name="Varghese N."/>
            <person name="Submissions S."/>
        </authorList>
    </citation>
    <scope>NUCLEOTIDE SEQUENCE [LARGE SCALE GENOMIC DNA]</scope>
    <source>
        <strain evidence="11">CGMCC 1.3566</strain>
    </source>
</reference>
<keyword evidence="4 8" id="KW-0028">Amino-acid biosynthesis</keyword>
<evidence type="ECO:0000313" key="11">
    <source>
        <dbReference type="Proteomes" id="UP000199095"/>
    </source>
</evidence>
<dbReference type="PANTHER" id="PTHR21039">
    <property type="entry name" value="HISTIDINOL PHOSPHATASE-RELATED"/>
    <property type="match status" value="1"/>
</dbReference>
<dbReference type="InterPro" id="IPR003141">
    <property type="entry name" value="Pol/His_phosphatase_N"/>
</dbReference>
<gene>
    <name evidence="10" type="ORF">SAMN05421676_102445</name>
</gene>
<dbReference type="InterPro" id="IPR016195">
    <property type="entry name" value="Pol/histidinol_Pase-like"/>
</dbReference>
<dbReference type="EMBL" id="FOHJ01000002">
    <property type="protein sequence ID" value="SET05181.1"/>
    <property type="molecule type" value="Genomic_DNA"/>
</dbReference>
<dbReference type="GO" id="GO:0004401">
    <property type="term" value="F:histidinol-phosphatase activity"/>
    <property type="evidence" value="ECO:0007669"/>
    <property type="project" value="UniProtKB-UniRule"/>
</dbReference>
<evidence type="ECO:0000256" key="3">
    <source>
        <dbReference type="ARBA" id="ARBA00013085"/>
    </source>
</evidence>
<dbReference type="PANTHER" id="PTHR21039:SF0">
    <property type="entry name" value="HISTIDINOL-PHOSPHATASE"/>
    <property type="match status" value="1"/>
</dbReference>
<comment type="catalytic activity">
    <reaction evidence="7 8">
        <text>L-histidinol phosphate + H2O = L-histidinol + phosphate</text>
        <dbReference type="Rhea" id="RHEA:14465"/>
        <dbReference type="ChEBI" id="CHEBI:15377"/>
        <dbReference type="ChEBI" id="CHEBI:43474"/>
        <dbReference type="ChEBI" id="CHEBI:57699"/>
        <dbReference type="ChEBI" id="CHEBI:57980"/>
        <dbReference type="EC" id="3.1.3.15"/>
    </reaction>
</comment>
<evidence type="ECO:0000256" key="1">
    <source>
        <dbReference type="ARBA" id="ARBA00004970"/>
    </source>
</evidence>
<comment type="pathway">
    <text evidence="1 8">Amino-acid biosynthesis; L-histidine biosynthesis; L-histidine from 5-phospho-alpha-D-ribose 1-diphosphate: step 8/9.</text>
</comment>
<sequence length="261" mass="30390">MFDYHVHSRFSADCEASMEEMIQNAIDKGIEEICFTEHIDYDYPDPSITFHLDLESYQEKLKEMQDKYGQQITIKKGVELGVQPHVLKDYENMVANEAFDFIICSMHTTNRQDLHSGEYFEDKTLDQAYEQYYREFLSCIQSFKSYSILGHLDLVKRYKYEPNVQSFLDIIEEIFKVIIPEGKGIEVNNSGFKYGLGQAMPSKDILKLYKEMNGEIITIGSDSHAPKTLGTHYEDTLKMLKAIGFKYVATFENQKPIFHKM</sequence>
<evidence type="ECO:0000256" key="8">
    <source>
        <dbReference type="RuleBase" id="RU366003"/>
    </source>
</evidence>
<evidence type="ECO:0000256" key="7">
    <source>
        <dbReference type="ARBA" id="ARBA00049158"/>
    </source>
</evidence>
<keyword evidence="11" id="KW-1185">Reference proteome</keyword>
<evidence type="ECO:0000256" key="6">
    <source>
        <dbReference type="ARBA" id="ARBA00023102"/>
    </source>
</evidence>
<dbReference type="SMART" id="SM00481">
    <property type="entry name" value="POLIIIAc"/>
    <property type="match status" value="1"/>
</dbReference>
<dbReference type="Proteomes" id="UP000199095">
    <property type="component" value="Unassembled WGS sequence"/>
</dbReference>
<dbReference type="GO" id="GO:0000105">
    <property type="term" value="P:L-histidine biosynthetic process"/>
    <property type="evidence" value="ECO:0007669"/>
    <property type="project" value="UniProtKB-UniRule"/>
</dbReference>
<evidence type="ECO:0000256" key="4">
    <source>
        <dbReference type="ARBA" id="ARBA00022605"/>
    </source>
</evidence>
<dbReference type="EC" id="3.1.3.15" evidence="3 8"/>
<organism evidence="10 11">
    <name type="scientific">Salinibacillus kushneri</name>
    <dbReference type="NCBI Taxonomy" id="237682"/>
    <lineage>
        <taxon>Bacteria</taxon>
        <taxon>Bacillati</taxon>
        <taxon>Bacillota</taxon>
        <taxon>Bacilli</taxon>
        <taxon>Bacillales</taxon>
        <taxon>Bacillaceae</taxon>
        <taxon>Salinibacillus</taxon>
    </lineage>
</organism>
<dbReference type="STRING" id="237682.SAMN05421676_102445"/>
<dbReference type="GO" id="GO:0005737">
    <property type="term" value="C:cytoplasm"/>
    <property type="evidence" value="ECO:0007669"/>
    <property type="project" value="TreeGrafter"/>
</dbReference>
<dbReference type="OrthoDB" id="9775255at2"/>
<dbReference type="Pfam" id="PF02811">
    <property type="entry name" value="PHP"/>
    <property type="match status" value="1"/>
</dbReference>
<evidence type="ECO:0000256" key="5">
    <source>
        <dbReference type="ARBA" id="ARBA00022801"/>
    </source>
</evidence>
<evidence type="ECO:0000313" key="10">
    <source>
        <dbReference type="EMBL" id="SET05181.1"/>
    </source>
</evidence>
<keyword evidence="5 8" id="KW-0378">Hydrolase</keyword>
<evidence type="ECO:0000259" key="9">
    <source>
        <dbReference type="SMART" id="SM00481"/>
    </source>
</evidence>
<proteinExistence type="inferred from homology"/>
<dbReference type="UniPathway" id="UPA00031">
    <property type="reaction ID" value="UER00013"/>
</dbReference>